<dbReference type="EMBL" id="ML119770">
    <property type="protein sequence ID" value="RPA75146.1"/>
    <property type="molecule type" value="Genomic_DNA"/>
</dbReference>
<dbReference type="Proteomes" id="UP000275078">
    <property type="component" value="Unassembled WGS sequence"/>
</dbReference>
<organism evidence="1 2">
    <name type="scientific">Ascobolus immersus RN42</name>
    <dbReference type="NCBI Taxonomy" id="1160509"/>
    <lineage>
        <taxon>Eukaryota</taxon>
        <taxon>Fungi</taxon>
        <taxon>Dikarya</taxon>
        <taxon>Ascomycota</taxon>
        <taxon>Pezizomycotina</taxon>
        <taxon>Pezizomycetes</taxon>
        <taxon>Pezizales</taxon>
        <taxon>Ascobolaceae</taxon>
        <taxon>Ascobolus</taxon>
    </lineage>
</organism>
<protein>
    <submittedName>
        <fullName evidence="1">Uncharacterized protein</fullName>
    </submittedName>
</protein>
<keyword evidence="2" id="KW-1185">Reference proteome</keyword>
<proteinExistence type="predicted"/>
<evidence type="ECO:0000313" key="2">
    <source>
        <dbReference type="Proteomes" id="UP000275078"/>
    </source>
</evidence>
<sequence length="315" mass="34949">MFEQVNECERMLGDMSIDDDSFIGGSDTSMDDISFNQSIVGDSTFNDSFNESVNSSVIGSFDNSSAAESLAQDFESKLSISEGSDGDLAHGPSSPELDAEGYTIDGLEPDFAHFLEHGVNQPSDNLFSSNVNPDAHELRAAQILGSKATLFKNMHKTLDNEMKCLDMLSHLSIADQISITSVYDPELCRQLLGQSECNNMFKHRGLSFFDHVDVVDGSVAIVPSEGMRLRFSVAIGSNGDQVLVAEYWKVSWDDCEDDQVFKVGYIQRFDFDGYDFLMLHIRQHFIVGEITEVWPVKDGRITFGVQWEASPGCRV</sequence>
<reference evidence="1 2" key="1">
    <citation type="journal article" date="2018" name="Nat. Ecol. Evol.">
        <title>Pezizomycetes genomes reveal the molecular basis of ectomycorrhizal truffle lifestyle.</title>
        <authorList>
            <person name="Murat C."/>
            <person name="Payen T."/>
            <person name="Noel B."/>
            <person name="Kuo A."/>
            <person name="Morin E."/>
            <person name="Chen J."/>
            <person name="Kohler A."/>
            <person name="Krizsan K."/>
            <person name="Balestrini R."/>
            <person name="Da Silva C."/>
            <person name="Montanini B."/>
            <person name="Hainaut M."/>
            <person name="Levati E."/>
            <person name="Barry K.W."/>
            <person name="Belfiori B."/>
            <person name="Cichocki N."/>
            <person name="Clum A."/>
            <person name="Dockter R.B."/>
            <person name="Fauchery L."/>
            <person name="Guy J."/>
            <person name="Iotti M."/>
            <person name="Le Tacon F."/>
            <person name="Lindquist E.A."/>
            <person name="Lipzen A."/>
            <person name="Malagnac F."/>
            <person name="Mello A."/>
            <person name="Molinier V."/>
            <person name="Miyauchi S."/>
            <person name="Poulain J."/>
            <person name="Riccioni C."/>
            <person name="Rubini A."/>
            <person name="Sitrit Y."/>
            <person name="Splivallo R."/>
            <person name="Traeger S."/>
            <person name="Wang M."/>
            <person name="Zifcakova L."/>
            <person name="Wipf D."/>
            <person name="Zambonelli A."/>
            <person name="Paolocci F."/>
            <person name="Nowrousian M."/>
            <person name="Ottonello S."/>
            <person name="Baldrian P."/>
            <person name="Spatafora J.W."/>
            <person name="Henrissat B."/>
            <person name="Nagy L.G."/>
            <person name="Aury J.M."/>
            <person name="Wincker P."/>
            <person name="Grigoriev I.V."/>
            <person name="Bonfante P."/>
            <person name="Martin F.M."/>
        </authorList>
    </citation>
    <scope>NUCLEOTIDE SEQUENCE [LARGE SCALE GENOMIC DNA]</scope>
    <source>
        <strain evidence="1 2">RN42</strain>
    </source>
</reference>
<accession>A0A3N4HQ89</accession>
<evidence type="ECO:0000313" key="1">
    <source>
        <dbReference type="EMBL" id="RPA75146.1"/>
    </source>
</evidence>
<gene>
    <name evidence="1" type="ORF">BJ508DRAFT_332355</name>
</gene>
<dbReference type="AlphaFoldDB" id="A0A3N4HQ89"/>
<name>A0A3N4HQ89_ASCIM</name>